<comment type="caution">
    <text evidence="3">The sequence shown here is derived from an EMBL/GenBank/DDBJ whole genome shotgun (WGS) entry which is preliminary data.</text>
</comment>
<dbReference type="EMBL" id="JAHKKG010000001">
    <property type="protein sequence ID" value="MBU2662608.1"/>
    <property type="molecule type" value="Genomic_DNA"/>
</dbReference>
<evidence type="ECO:0000313" key="4">
    <source>
        <dbReference type="Proteomes" id="UP001519654"/>
    </source>
</evidence>
<accession>A0ABS5YGI9</accession>
<reference evidence="3 4" key="1">
    <citation type="submission" date="2021-06" db="EMBL/GenBank/DDBJ databases">
        <title>Actinoplanes lichenicola sp. nov., and Actinoplanes ovalisporus sp. nov., isolated from lichen in Thailand.</title>
        <authorList>
            <person name="Saeng-In P."/>
            <person name="Kanchanasin P."/>
            <person name="Yuki M."/>
            <person name="Kudo T."/>
            <person name="Ohkuma M."/>
            <person name="Phongsopitanun W."/>
            <person name="Tanasupawat S."/>
        </authorList>
    </citation>
    <scope>NUCLEOTIDE SEQUENCE [LARGE SCALE GENOMIC DNA]</scope>
    <source>
        <strain evidence="3 4">NBRC 110975</strain>
    </source>
</reference>
<feature type="transmembrane region" description="Helical" evidence="1">
    <location>
        <begin position="25"/>
        <end position="50"/>
    </location>
</feature>
<dbReference type="Gene3D" id="3.30.70.3040">
    <property type="match status" value="1"/>
</dbReference>
<evidence type="ECO:0000313" key="3">
    <source>
        <dbReference type="EMBL" id="MBU2662608.1"/>
    </source>
</evidence>
<keyword evidence="1" id="KW-0472">Membrane</keyword>
<name>A0ABS5YGI9_9ACTN</name>
<evidence type="ECO:0000256" key="1">
    <source>
        <dbReference type="SAM" id="Phobius"/>
    </source>
</evidence>
<evidence type="ECO:0000259" key="2">
    <source>
        <dbReference type="Pfam" id="PF18075"/>
    </source>
</evidence>
<gene>
    <name evidence="3" type="ORF">KOI35_03730</name>
</gene>
<dbReference type="Proteomes" id="UP001519654">
    <property type="component" value="Unassembled WGS sequence"/>
</dbReference>
<organism evidence="3 4">
    <name type="scientific">Paractinoplanes bogorensis</name>
    <dbReference type="NCBI Taxonomy" id="1610840"/>
    <lineage>
        <taxon>Bacteria</taxon>
        <taxon>Bacillati</taxon>
        <taxon>Actinomycetota</taxon>
        <taxon>Actinomycetes</taxon>
        <taxon>Micromonosporales</taxon>
        <taxon>Micromonosporaceae</taxon>
        <taxon>Paractinoplanes</taxon>
    </lineage>
</organism>
<feature type="domain" description="FtsX extracellular" evidence="2">
    <location>
        <begin position="62"/>
        <end position="150"/>
    </location>
</feature>
<dbReference type="Pfam" id="PF18075">
    <property type="entry name" value="FtsX_ECD"/>
    <property type="match status" value="1"/>
</dbReference>
<dbReference type="RefSeq" id="WP_215784537.1">
    <property type="nucleotide sequence ID" value="NZ_JAHKKG010000001.1"/>
</dbReference>
<proteinExistence type="predicted"/>
<keyword evidence="1" id="KW-0812">Transmembrane</keyword>
<dbReference type="InterPro" id="IPR040690">
    <property type="entry name" value="FtsX_ECD"/>
</dbReference>
<sequence>MSEPFVDVPPPPSPAPPTDRAARRVVLIAAVAVVSLLAGSAMAVAAVLLLGWRPQPERTYTVLVHLNSDVTTEQKAAIEQAVGQVPNAGAVKYTDKVTSLAKMKELLKDRPDLADTLTEKYAPESFETTVKTREMTCDGIPGIRKLPGVSTLKVIAPITKTRPPLEVVCY</sequence>
<keyword evidence="1" id="KW-1133">Transmembrane helix</keyword>
<protein>
    <submittedName>
        <fullName evidence="3">Permease-like cell division protein FtsX</fullName>
    </submittedName>
</protein>
<keyword evidence="4" id="KW-1185">Reference proteome</keyword>